<evidence type="ECO:0000256" key="5">
    <source>
        <dbReference type="RuleBase" id="RU000454"/>
    </source>
</evidence>
<dbReference type="CDD" id="cd06097">
    <property type="entry name" value="Aspergillopepsin_like"/>
    <property type="match status" value="1"/>
</dbReference>
<dbReference type="SUPFAM" id="SSF50630">
    <property type="entry name" value="Acid proteases"/>
    <property type="match status" value="1"/>
</dbReference>
<comment type="caution">
    <text evidence="7">The sequence shown here is derived from an EMBL/GenBank/DDBJ whole genome shotgun (WGS) entry which is preliminary data.</text>
</comment>
<evidence type="ECO:0000256" key="3">
    <source>
        <dbReference type="ARBA" id="ARBA00022750"/>
    </source>
</evidence>
<feature type="domain" description="Peptidase A1" evidence="6">
    <location>
        <begin position="68"/>
        <end position="383"/>
    </location>
</feature>
<dbReference type="Gene3D" id="2.40.70.10">
    <property type="entry name" value="Acid Proteases"/>
    <property type="match status" value="2"/>
</dbReference>
<dbReference type="OrthoDB" id="2747330at2759"/>
<dbReference type="EMBL" id="NKHZ01000025">
    <property type="protein sequence ID" value="PNS20206.1"/>
    <property type="molecule type" value="Genomic_DNA"/>
</dbReference>
<reference evidence="7 8" key="1">
    <citation type="submission" date="2017-06" db="EMBL/GenBank/DDBJ databases">
        <title>Draft genome sequence of a variant of Elsinoe murrayae.</title>
        <authorList>
            <person name="Cheng Q."/>
        </authorList>
    </citation>
    <scope>NUCLEOTIDE SEQUENCE [LARGE SCALE GENOMIC DNA]</scope>
    <source>
        <strain evidence="7 8">CQ-2017a</strain>
    </source>
</reference>
<dbReference type="STRING" id="2082308.A0A2K1QYS1"/>
<gene>
    <name evidence="7" type="ORF">CAC42_5656</name>
</gene>
<protein>
    <submittedName>
        <fullName evidence="7">Rhizopuspepsin</fullName>
    </submittedName>
</protein>
<proteinExistence type="inferred from homology"/>
<dbReference type="Proteomes" id="UP000243797">
    <property type="component" value="Unassembled WGS sequence"/>
</dbReference>
<name>A0A2K1QYS1_9PEZI</name>
<evidence type="ECO:0000259" key="6">
    <source>
        <dbReference type="PROSITE" id="PS51767"/>
    </source>
</evidence>
<dbReference type="PRINTS" id="PR00792">
    <property type="entry name" value="PEPSIN"/>
</dbReference>
<dbReference type="PROSITE" id="PS00141">
    <property type="entry name" value="ASP_PROTEASE"/>
    <property type="match status" value="1"/>
</dbReference>
<dbReference type="Pfam" id="PF00026">
    <property type="entry name" value="Asp"/>
    <property type="match status" value="1"/>
</dbReference>
<dbReference type="InParanoid" id="A0A2K1QYS1"/>
<keyword evidence="2 5" id="KW-0645">Protease</keyword>
<dbReference type="GO" id="GO:0004190">
    <property type="term" value="F:aspartic-type endopeptidase activity"/>
    <property type="evidence" value="ECO:0007669"/>
    <property type="project" value="UniProtKB-KW"/>
</dbReference>
<keyword evidence="3 5" id="KW-0064">Aspartyl protease</keyword>
<organism evidence="7 8">
    <name type="scientific">Sphaceloma murrayae</name>
    <dbReference type="NCBI Taxonomy" id="2082308"/>
    <lineage>
        <taxon>Eukaryota</taxon>
        <taxon>Fungi</taxon>
        <taxon>Dikarya</taxon>
        <taxon>Ascomycota</taxon>
        <taxon>Pezizomycotina</taxon>
        <taxon>Dothideomycetes</taxon>
        <taxon>Dothideomycetidae</taxon>
        <taxon>Myriangiales</taxon>
        <taxon>Elsinoaceae</taxon>
        <taxon>Sphaceloma</taxon>
    </lineage>
</organism>
<dbReference type="InterPro" id="IPR001461">
    <property type="entry name" value="Aspartic_peptidase_A1"/>
</dbReference>
<accession>A0A2K1QYS1</accession>
<comment type="similarity">
    <text evidence="1 5">Belongs to the peptidase A1 family.</text>
</comment>
<evidence type="ECO:0000313" key="8">
    <source>
        <dbReference type="Proteomes" id="UP000243797"/>
    </source>
</evidence>
<dbReference type="InterPro" id="IPR021109">
    <property type="entry name" value="Peptidase_aspartic_dom_sf"/>
</dbReference>
<dbReference type="InterPro" id="IPR034163">
    <property type="entry name" value="Aspergillopepsin-like_cat_dom"/>
</dbReference>
<evidence type="ECO:0000256" key="1">
    <source>
        <dbReference type="ARBA" id="ARBA00007447"/>
    </source>
</evidence>
<evidence type="ECO:0000256" key="4">
    <source>
        <dbReference type="ARBA" id="ARBA00022801"/>
    </source>
</evidence>
<dbReference type="PANTHER" id="PTHR47966">
    <property type="entry name" value="BETA-SITE APP-CLEAVING ENZYME, ISOFORM A-RELATED"/>
    <property type="match status" value="1"/>
</dbReference>
<dbReference type="FunFam" id="2.40.70.10:FF:000026">
    <property type="entry name" value="Endothiapepsin"/>
    <property type="match status" value="1"/>
</dbReference>
<sequence length="389" mass="42446">MGYTVSTDLTLSPKSLQLNPAFSLAYPFIKYNVAQPPVVKAAVAKQQKKNTQVTGSTTTTPEPFDVEYLVPVNVNGQLLNLVLDSGSSDLWVFSDLMPDTQQAGHTVYNTSKSKLVSGATFAVTYGDGSYAKGKVYKDKVTIGGVTFASQAVEAAVNVSQSFLNHVDADGLIGLAFSSLNSVQPTQQKTFFDNVRSSLALPLYAVTLKQRGPKTLASSHIGSLDFGFVNRTKYIGTLRWTKVVPSDAGWWQFPISRYGINGTDYTASASFNTIVDTGTSLTYLPNEIVTAYYKRVTGAVIDSEWGGWTFPCDSTLPPMGVFINGFKYTIRPRFINWEQISATHCLGGIQSSNNLPFAILGDTFLKGFYVVFDQRQSTPRVGLARQNFNV</sequence>
<evidence type="ECO:0000313" key="7">
    <source>
        <dbReference type="EMBL" id="PNS20206.1"/>
    </source>
</evidence>
<evidence type="ECO:0000256" key="2">
    <source>
        <dbReference type="ARBA" id="ARBA00022670"/>
    </source>
</evidence>
<dbReference type="GO" id="GO:0006508">
    <property type="term" value="P:proteolysis"/>
    <property type="evidence" value="ECO:0007669"/>
    <property type="project" value="UniProtKB-KW"/>
</dbReference>
<dbReference type="PANTHER" id="PTHR47966:SF2">
    <property type="entry name" value="ASPERGILLOPEPSIN-1-RELATED"/>
    <property type="match status" value="1"/>
</dbReference>
<keyword evidence="4 5" id="KW-0378">Hydrolase</keyword>
<dbReference type="InterPro" id="IPR001969">
    <property type="entry name" value="Aspartic_peptidase_AS"/>
</dbReference>
<dbReference type="AlphaFoldDB" id="A0A2K1QYS1"/>
<keyword evidence="8" id="KW-1185">Reference proteome</keyword>
<dbReference type="InterPro" id="IPR033121">
    <property type="entry name" value="PEPTIDASE_A1"/>
</dbReference>
<dbReference type="PROSITE" id="PS51767">
    <property type="entry name" value="PEPTIDASE_A1"/>
    <property type="match status" value="1"/>
</dbReference>